<dbReference type="Proteomes" id="UP000095485">
    <property type="component" value="Unassembled WGS sequence"/>
</dbReference>
<evidence type="ECO:0000313" key="3">
    <source>
        <dbReference type="Proteomes" id="UP000095485"/>
    </source>
</evidence>
<evidence type="ECO:0000313" key="1">
    <source>
        <dbReference type="EMBL" id="CUP66252.1"/>
    </source>
</evidence>
<reference evidence="2" key="2">
    <citation type="journal article" date="2020" name="Cell Host Microbe">
        <title>Functional and Genomic Variation between Human-Derived Isolates of Lachnospiraceae Reveals Inter- and Intra-Species Diversity.</title>
        <authorList>
            <person name="Sorbara M.T."/>
            <person name="Littmann E.R."/>
            <person name="Fontana E."/>
            <person name="Moody T.U."/>
            <person name="Kohout C.E."/>
            <person name="Gjonbalaj M."/>
            <person name="Eaton V."/>
            <person name="Seok R."/>
            <person name="Leiner I.M."/>
            <person name="Pamer E.G."/>
        </authorList>
    </citation>
    <scope>NUCLEOTIDE SEQUENCE</scope>
    <source>
        <strain evidence="2">MSK.10.16</strain>
    </source>
</reference>
<dbReference type="EMBL" id="CZAY01000011">
    <property type="protein sequence ID" value="CUP66252.1"/>
    <property type="molecule type" value="Genomic_DNA"/>
</dbReference>
<gene>
    <name evidence="1" type="ORF">ERS852526_01669</name>
    <name evidence="2" type="ORF">G4332_09150</name>
</gene>
<name>A0A174PYY5_9FIRM</name>
<accession>A0A174PYY5</accession>
<organism evidence="1 3">
    <name type="scientific">Dorea longicatena</name>
    <dbReference type="NCBI Taxonomy" id="88431"/>
    <lineage>
        <taxon>Bacteria</taxon>
        <taxon>Bacillati</taxon>
        <taxon>Bacillota</taxon>
        <taxon>Clostridia</taxon>
        <taxon>Lachnospirales</taxon>
        <taxon>Lachnospiraceae</taxon>
        <taxon>Dorea</taxon>
    </lineage>
</organism>
<dbReference type="AlphaFoldDB" id="A0A174PYY5"/>
<reference evidence="1 3" key="1">
    <citation type="submission" date="2015-09" db="EMBL/GenBank/DDBJ databases">
        <authorList>
            <consortium name="Pathogen Informatics"/>
        </authorList>
    </citation>
    <scope>NUCLEOTIDE SEQUENCE [LARGE SCALE GENOMIC DNA]</scope>
    <source>
        <strain evidence="1 3">2789STDY5834914</strain>
    </source>
</reference>
<dbReference type="EMBL" id="JAAIOD010000010">
    <property type="protein sequence ID" value="NSE58279.1"/>
    <property type="molecule type" value="Genomic_DNA"/>
</dbReference>
<dbReference type="GeneID" id="96228964"/>
<dbReference type="RefSeq" id="WP_055283133.1">
    <property type="nucleotide sequence ID" value="NZ_CZAY01000011.1"/>
</dbReference>
<proteinExistence type="predicted"/>
<sequence length="139" mass="15395">MTNEFKNALKVGYEQGKDQNILKETYIDVLNDACKVIDLALAGCVACIENQIDIIGAIQKANAESDSKGFDGVNGTMPGIVSVFQNNIKFLQYAPLKQGGVIFANTNSYIISFDSTMEKYIHIVRPDNIKLIQKFKNKV</sequence>
<reference evidence="2" key="3">
    <citation type="submission" date="2020-02" db="EMBL/GenBank/DDBJ databases">
        <authorList>
            <person name="Littmann E."/>
            <person name="Sorbara M."/>
        </authorList>
    </citation>
    <scope>NUCLEOTIDE SEQUENCE</scope>
    <source>
        <strain evidence="2">MSK.10.16</strain>
    </source>
</reference>
<protein>
    <submittedName>
        <fullName evidence="1">Uncharacterized protein</fullName>
    </submittedName>
</protein>
<evidence type="ECO:0000313" key="2">
    <source>
        <dbReference type="EMBL" id="NSE58279.1"/>
    </source>
</evidence>
<dbReference type="Proteomes" id="UP000724058">
    <property type="component" value="Unassembled WGS sequence"/>
</dbReference>